<reference evidence="2 3" key="1">
    <citation type="submission" date="2023-07" db="EMBL/GenBank/DDBJ databases">
        <title>Complete genome sequence of Pseudomonas phage Ep4.</title>
        <authorList>
            <person name="Aono M."/>
            <person name="Yagi H."/>
            <person name="Kobayashi K."/>
        </authorList>
    </citation>
    <scope>NUCLEOTIDE SEQUENCE [LARGE SCALE GENOMIC DNA]</scope>
    <source>
        <strain evidence="2 3">Ep4</strain>
    </source>
</reference>
<protein>
    <recommendedName>
        <fullName evidence="4">Tail fiber protein</fullName>
    </recommendedName>
</protein>
<gene>
    <name evidence="2" type="ORF">Ep4_033</name>
</gene>
<accession>A0AAU9E7K0</accession>
<evidence type="ECO:0000313" key="2">
    <source>
        <dbReference type="EMBL" id="BEQ12892.1"/>
    </source>
</evidence>
<dbReference type="EMBL" id="LC776701">
    <property type="protein sequence ID" value="BEQ12892.1"/>
    <property type="molecule type" value="Genomic_DNA"/>
</dbReference>
<sequence length="106" mass="10499">MGRKIKKGILGKAASVFTLGFSDLAQGKQWGASVTGAVDPAVTAAKQAAEQAAQQAIIDGNANALKSNSALDNTVSAVVGGGADAADTGTDLRRRRAGSVSSTLGI</sequence>
<dbReference type="Proteomes" id="UP001304640">
    <property type="component" value="Segment"/>
</dbReference>
<name>A0AAU9E7K0_9CAUD</name>
<evidence type="ECO:0000256" key="1">
    <source>
        <dbReference type="SAM" id="MobiDB-lite"/>
    </source>
</evidence>
<feature type="region of interest" description="Disordered" evidence="1">
    <location>
        <begin position="86"/>
        <end position="106"/>
    </location>
</feature>
<evidence type="ECO:0000313" key="3">
    <source>
        <dbReference type="Proteomes" id="UP001304640"/>
    </source>
</evidence>
<evidence type="ECO:0008006" key="4">
    <source>
        <dbReference type="Google" id="ProtNLM"/>
    </source>
</evidence>
<proteinExistence type="predicted"/>
<organism evidence="2 3">
    <name type="scientific">Pseudomonas phage Ep4</name>
    <dbReference type="NCBI Taxonomy" id="3057492"/>
    <lineage>
        <taxon>Viruses</taxon>
        <taxon>Duplodnaviria</taxon>
        <taxon>Heunggongvirae</taxon>
        <taxon>Uroviricota</taxon>
        <taxon>Caudoviricetes</taxon>
        <taxon>Autographivirales</taxon>
        <taxon>Autoscriptoviridae</taxon>
        <taxon>Corkvirinae</taxon>
        <taxon>Actinidiaevirus</taxon>
        <taxon>Actinidiaevirus Ep4</taxon>
    </lineage>
</organism>
<keyword evidence="3" id="KW-1185">Reference proteome</keyword>